<dbReference type="InterPro" id="IPR000702">
    <property type="entry name" value="Ribosomal_uL6-like"/>
</dbReference>
<keyword evidence="2 6" id="KW-0699">rRNA-binding</keyword>
<dbReference type="eggNOG" id="COG0097">
    <property type="taxonomic scope" value="Bacteria"/>
</dbReference>
<sequence>MSRIGKQPIVIPSGVEVTINGLNVTVKGKLGEDSLTISDRVKLEQIENELHLTIPENYTKQENIDHGLYRSLLHNMVVGVSEGYAKTLQIEGTGYRAAKQGNNLVLNLGYSHQITMPDPEGIETEVPNDRTIIVKGFNKQLVGQHAANIRAKRKPEPYKGKGVRYADEHVRRKVGKTGK</sequence>
<dbReference type="GO" id="GO:0022625">
    <property type="term" value="C:cytosolic large ribosomal subunit"/>
    <property type="evidence" value="ECO:0007669"/>
    <property type="project" value="UniProtKB-UniRule"/>
</dbReference>
<keyword evidence="4 6" id="KW-0689">Ribosomal protein</keyword>
<evidence type="ECO:0000256" key="5">
    <source>
        <dbReference type="ARBA" id="ARBA00023274"/>
    </source>
</evidence>
<dbReference type="InterPro" id="IPR020040">
    <property type="entry name" value="Ribosomal_uL6_a/b-dom"/>
</dbReference>
<accession>A0A095YD54</accession>
<dbReference type="InterPro" id="IPR002358">
    <property type="entry name" value="Ribosomal_uL6_CS"/>
</dbReference>
<evidence type="ECO:0000256" key="1">
    <source>
        <dbReference type="ARBA" id="ARBA00009356"/>
    </source>
</evidence>
<dbReference type="InterPro" id="IPR036789">
    <property type="entry name" value="Ribosomal_uL6-like_a/b-dom_sf"/>
</dbReference>
<dbReference type="RefSeq" id="WP_037327126.1">
    <property type="nucleotide sequence ID" value="NZ_JRMW01000029.1"/>
</dbReference>
<evidence type="ECO:0000313" key="11">
    <source>
        <dbReference type="Proteomes" id="UP000029579"/>
    </source>
</evidence>
<dbReference type="GO" id="GO:0002181">
    <property type="term" value="P:cytoplasmic translation"/>
    <property type="evidence" value="ECO:0007669"/>
    <property type="project" value="TreeGrafter"/>
</dbReference>
<protein>
    <recommendedName>
        <fullName evidence="6">Large ribosomal subunit protein uL6</fullName>
    </recommendedName>
</protein>
<keyword evidence="3 6" id="KW-0694">RNA-binding</keyword>
<comment type="caution">
    <text evidence="10">The sequence shown here is derived from an EMBL/GenBank/DDBJ whole genome shotgun (WGS) entry which is preliminary data.</text>
</comment>
<comment type="subunit">
    <text evidence="6">Part of the 50S ribosomal subunit.</text>
</comment>
<feature type="domain" description="Large ribosomal subunit protein uL6 alpha-beta" evidence="9">
    <location>
        <begin position="92"/>
        <end position="165"/>
    </location>
</feature>
<evidence type="ECO:0000256" key="2">
    <source>
        <dbReference type="ARBA" id="ARBA00022730"/>
    </source>
</evidence>
<evidence type="ECO:0000256" key="4">
    <source>
        <dbReference type="ARBA" id="ARBA00022980"/>
    </source>
</evidence>
<comment type="function">
    <text evidence="6 8">This protein binds to the 23S rRNA, and is important in its secondary structure. It is located near the subunit interface in the base of the L7/L12 stalk, and near the tRNA binding site of the peptidyltransferase center.</text>
</comment>
<dbReference type="InterPro" id="IPR019906">
    <property type="entry name" value="Ribosomal_uL6_bac-type"/>
</dbReference>
<dbReference type="Gene3D" id="3.90.930.12">
    <property type="entry name" value="Ribosomal protein L6, alpha-beta domain"/>
    <property type="match status" value="2"/>
</dbReference>
<dbReference type="Proteomes" id="UP000029579">
    <property type="component" value="Unassembled WGS sequence"/>
</dbReference>
<dbReference type="GO" id="GO:0003735">
    <property type="term" value="F:structural constituent of ribosome"/>
    <property type="evidence" value="ECO:0007669"/>
    <property type="project" value="UniProtKB-UniRule"/>
</dbReference>
<dbReference type="PANTHER" id="PTHR11655:SF14">
    <property type="entry name" value="LARGE RIBOSOMAL SUBUNIT PROTEIN UL6M"/>
    <property type="match status" value="1"/>
</dbReference>
<dbReference type="PROSITE" id="PS00525">
    <property type="entry name" value="RIBOSOMAL_L6_1"/>
    <property type="match status" value="1"/>
</dbReference>
<evidence type="ECO:0000256" key="8">
    <source>
        <dbReference type="RuleBase" id="RU003870"/>
    </source>
</evidence>
<evidence type="ECO:0000259" key="9">
    <source>
        <dbReference type="Pfam" id="PF00347"/>
    </source>
</evidence>
<dbReference type="PRINTS" id="PR00059">
    <property type="entry name" value="RIBOSOMALL6"/>
</dbReference>
<reference evidence="10 11" key="1">
    <citation type="submission" date="2014-07" db="EMBL/GenBank/DDBJ databases">
        <authorList>
            <person name="McCorrison J."/>
            <person name="Sanka R."/>
            <person name="Torralba M."/>
            <person name="Gillis M."/>
            <person name="Haft D.H."/>
            <person name="Methe B."/>
            <person name="Sutton G."/>
            <person name="Nelson K.E."/>
        </authorList>
    </citation>
    <scope>NUCLEOTIDE SEQUENCE [LARGE SCALE GENOMIC DNA]</scope>
    <source>
        <strain evidence="10 11">S7-1-13</strain>
    </source>
</reference>
<evidence type="ECO:0000256" key="3">
    <source>
        <dbReference type="ARBA" id="ARBA00022884"/>
    </source>
</evidence>
<keyword evidence="5 6" id="KW-0687">Ribonucleoprotein</keyword>
<evidence type="ECO:0000256" key="7">
    <source>
        <dbReference type="RuleBase" id="RU003869"/>
    </source>
</evidence>
<dbReference type="AlphaFoldDB" id="A0A095YD54"/>
<dbReference type="EMBL" id="JRMW01000029">
    <property type="protein sequence ID" value="KGF04517.1"/>
    <property type="molecule type" value="Genomic_DNA"/>
</dbReference>
<evidence type="ECO:0000313" key="10">
    <source>
        <dbReference type="EMBL" id="KGF04517.1"/>
    </source>
</evidence>
<dbReference type="PIRSF" id="PIRSF002162">
    <property type="entry name" value="Ribosomal_L6"/>
    <property type="match status" value="1"/>
</dbReference>
<proteinExistence type="inferred from homology"/>
<dbReference type="GO" id="GO:0019843">
    <property type="term" value="F:rRNA binding"/>
    <property type="evidence" value="ECO:0007669"/>
    <property type="project" value="UniProtKB-UniRule"/>
</dbReference>
<dbReference type="PANTHER" id="PTHR11655">
    <property type="entry name" value="60S/50S RIBOSOMAL PROTEIN L6/L9"/>
    <property type="match status" value="1"/>
</dbReference>
<dbReference type="NCBIfam" id="TIGR03654">
    <property type="entry name" value="L6_bact"/>
    <property type="match status" value="1"/>
</dbReference>
<dbReference type="FunFam" id="3.90.930.12:FF:000001">
    <property type="entry name" value="50S ribosomal protein L6"/>
    <property type="match status" value="1"/>
</dbReference>
<dbReference type="SUPFAM" id="SSF56053">
    <property type="entry name" value="Ribosomal protein L6"/>
    <property type="match status" value="2"/>
</dbReference>
<dbReference type="FunFam" id="3.90.930.12:FF:000002">
    <property type="entry name" value="50S ribosomal protein L6"/>
    <property type="match status" value="1"/>
</dbReference>
<dbReference type="Pfam" id="PF00347">
    <property type="entry name" value="Ribosomal_L6"/>
    <property type="match status" value="2"/>
</dbReference>
<evidence type="ECO:0000256" key="6">
    <source>
        <dbReference type="HAMAP-Rule" id="MF_01365"/>
    </source>
</evidence>
<organism evidence="10 11">
    <name type="scientific">Anaerococcus lactolyticus S7-1-13</name>
    <dbReference type="NCBI Taxonomy" id="1284686"/>
    <lineage>
        <taxon>Bacteria</taxon>
        <taxon>Bacillati</taxon>
        <taxon>Bacillota</taxon>
        <taxon>Tissierellia</taxon>
        <taxon>Tissierellales</taxon>
        <taxon>Peptoniphilaceae</taxon>
        <taxon>Anaerococcus</taxon>
    </lineage>
</organism>
<dbReference type="HAMAP" id="MF_01365_B">
    <property type="entry name" value="Ribosomal_uL6_B"/>
    <property type="match status" value="1"/>
</dbReference>
<dbReference type="OrthoDB" id="9805007at2"/>
<feature type="domain" description="Large ribosomal subunit protein uL6 alpha-beta" evidence="9">
    <location>
        <begin position="11"/>
        <end position="83"/>
    </location>
</feature>
<name>A0A095YD54_9FIRM</name>
<gene>
    <name evidence="6" type="primary">rplF</name>
    <name evidence="10" type="ORF">HMPREF1630_03740</name>
</gene>
<comment type="similarity">
    <text evidence="1 6 7">Belongs to the universal ribosomal protein uL6 family.</text>
</comment>